<dbReference type="EMBL" id="CP068595">
    <property type="protein sequence ID" value="QQZ58863.1"/>
    <property type="molecule type" value="Genomic_DNA"/>
</dbReference>
<keyword evidence="1" id="KW-0812">Transmembrane</keyword>
<name>A0A974P8Q5_9BACL</name>
<feature type="transmembrane region" description="Helical" evidence="1">
    <location>
        <begin position="36"/>
        <end position="55"/>
    </location>
</feature>
<sequence length="230" mass="26037">MDVSMDGLVQNGDSFEMVLEVQPANLENASREENRAVWLNFLALVNTIGIPYTLVMQSQLFEMRDYTSYYRDQPDKLNLPEKLKQSGSEVADYLEQSTEEGRIRHYKGYVILRYSASSTAQPGLKTGNGTVDGWLGRAVPAKDRMTAAEKADLAEQMLEEAAEMIFSFCEQANMQYQRLDKAGVWNYTYQTLQRDLSPHARMMDAIEAGAFQPEKRSLNAKWKGGATEHV</sequence>
<reference evidence="2 3" key="1">
    <citation type="submission" date="2021-01" db="EMBL/GenBank/DDBJ databases">
        <title>Whole genome sequence of Paenibacillus sonchi LMG 24727 for comparative genomics.</title>
        <authorList>
            <person name="Lee G."/>
            <person name="Kim M.-J."/>
            <person name="Lim K."/>
            <person name="Shin J.-H."/>
        </authorList>
    </citation>
    <scope>NUCLEOTIDE SEQUENCE [LARGE SCALE GENOMIC DNA]</scope>
    <source>
        <strain evidence="2 3">LMG 24727</strain>
    </source>
</reference>
<organism evidence="2 3">
    <name type="scientific">Paenibacillus sonchi</name>
    <dbReference type="NCBI Taxonomy" id="373687"/>
    <lineage>
        <taxon>Bacteria</taxon>
        <taxon>Bacillati</taxon>
        <taxon>Bacillota</taxon>
        <taxon>Bacilli</taxon>
        <taxon>Bacillales</taxon>
        <taxon>Paenibacillaceae</taxon>
        <taxon>Paenibacillus</taxon>
        <taxon>Paenibacillus sonchi group</taxon>
    </lineage>
</organism>
<proteinExistence type="predicted"/>
<evidence type="ECO:0000313" key="2">
    <source>
        <dbReference type="EMBL" id="QQZ58863.1"/>
    </source>
</evidence>
<dbReference type="AlphaFoldDB" id="A0A974P8Q5"/>
<keyword evidence="1" id="KW-0472">Membrane</keyword>
<dbReference type="RefSeq" id="WP_202676305.1">
    <property type="nucleotide sequence ID" value="NZ_CP068595.1"/>
</dbReference>
<keyword evidence="1" id="KW-1133">Transmembrane helix</keyword>
<dbReference type="KEGG" id="pson:JI735_19215"/>
<dbReference type="Proteomes" id="UP000595841">
    <property type="component" value="Chromosome"/>
</dbReference>
<accession>A0A974P8Q5</accession>
<evidence type="ECO:0000256" key="1">
    <source>
        <dbReference type="SAM" id="Phobius"/>
    </source>
</evidence>
<protein>
    <submittedName>
        <fullName evidence="2">Uncharacterized protein</fullName>
    </submittedName>
</protein>
<keyword evidence="3" id="KW-1185">Reference proteome</keyword>
<gene>
    <name evidence="2" type="ORF">JI735_19215</name>
</gene>
<evidence type="ECO:0000313" key="3">
    <source>
        <dbReference type="Proteomes" id="UP000595841"/>
    </source>
</evidence>